<dbReference type="Proteomes" id="UP000026961">
    <property type="component" value="Chromosome 6"/>
</dbReference>
<dbReference type="AlphaFoldDB" id="A0A0E0ABP8"/>
<protein>
    <recommendedName>
        <fullName evidence="2">Knl1 C-terminal RWD domain-containing protein</fullName>
    </recommendedName>
</protein>
<feature type="region of interest" description="Disordered" evidence="1">
    <location>
        <begin position="167"/>
        <end position="196"/>
    </location>
</feature>
<reference evidence="3" key="1">
    <citation type="submission" date="2015-04" db="UniProtKB">
        <authorList>
            <consortium name="EnsemblPlants"/>
        </authorList>
    </citation>
    <scope>IDENTIFICATION</scope>
</reference>
<feature type="compositionally biased region" description="Polar residues" evidence="1">
    <location>
        <begin position="169"/>
        <end position="184"/>
    </location>
</feature>
<evidence type="ECO:0000313" key="4">
    <source>
        <dbReference type="Proteomes" id="UP000026961"/>
    </source>
</evidence>
<dbReference type="InterPro" id="IPR040850">
    <property type="entry name" value="Knl1_RWD_C"/>
</dbReference>
<evidence type="ECO:0000256" key="1">
    <source>
        <dbReference type="SAM" id="MobiDB-lite"/>
    </source>
</evidence>
<reference evidence="3" key="2">
    <citation type="submission" date="2018-05" db="EMBL/GenBank/DDBJ databases">
        <title>OgluRS3 (Oryza glumaepatula Reference Sequence Version 3).</title>
        <authorList>
            <person name="Zhang J."/>
            <person name="Kudrna D."/>
            <person name="Lee S."/>
            <person name="Talag J."/>
            <person name="Welchert J."/>
            <person name="Wing R.A."/>
        </authorList>
    </citation>
    <scope>NUCLEOTIDE SEQUENCE [LARGE SCALE GENOMIC DNA]</scope>
</reference>
<name>A0A0E0ABP8_9ORYZ</name>
<evidence type="ECO:0000259" key="2">
    <source>
        <dbReference type="Pfam" id="PF18210"/>
    </source>
</evidence>
<dbReference type="Gramene" id="OGLUM06G21690.1">
    <property type="protein sequence ID" value="OGLUM06G21690.1"/>
    <property type="gene ID" value="OGLUM06G21690"/>
</dbReference>
<dbReference type="eggNOG" id="ENOG502QT3U">
    <property type="taxonomic scope" value="Eukaryota"/>
</dbReference>
<organism evidence="3">
    <name type="scientific">Oryza glumipatula</name>
    <dbReference type="NCBI Taxonomy" id="40148"/>
    <lineage>
        <taxon>Eukaryota</taxon>
        <taxon>Viridiplantae</taxon>
        <taxon>Streptophyta</taxon>
        <taxon>Embryophyta</taxon>
        <taxon>Tracheophyta</taxon>
        <taxon>Spermatophyta</taxon>
        <taxon>Magnoliopsida</taxon>
        <taxon>Liliopsida</taxon>
        <taxon>Poales</taxon>
        <taxon>Poaceae</taxon>
        <taxon>BOP clade</taxon>
        <taxon>Oryzoideae</taxon>
        <taxon>Oryzeae</taxon>
        <taxon>Oryzinae</taxon>
        <taxon>Oryza</taxon>
    </lineage>
</organism>
<feature type="compositionally biased region" description="Acidic residues" evidence="1">
    <location>
        <begin position="76"/>
        <end position="87"/>
    </location>
</feature>
<feature type="region of interest" description="Disordered" evidence="1">
    <location>
        <begin position="414"/>
        <end position="463"/>
    </location>
</feature>
<sequence length="1089" mass="119781">MDVAGVVPAALPSPATEDETIARRRSRRVSFAEITAVHVFDRDEDFETPPEERAIAVGYPSPSPTPSLSPGKPAAEEGEETEGEEEEFLRPPFRFLNNGDVDSSSPGSAAGSLVSNDDEDFFGPVSRSFIQSGRPSDSGMSEDGNHDITLDSETFSMHYRNIAPPDDFSVNSVGSLRTPNSASTGPLKEQTGSGYGVKSCNSHDALTDMSLLADNPERYDYAKLSPTLSNLLQQVEDVHELISPKNGTGTVTPDHSSALAACKKKNREEKSSIVNGISSSELDTIGSREEHVPIRNSVPTSTDPIQEDNAMTVDVNEKSQVTSEDIPNTPKAVVQTFQIPQGSISSLRSKRRQLFSPITLSASNVVSQDASSLGSEFVKHSKRIVALADRLKFGLYESPATKIQEMPCNALMTDDQPSHECNSIQDSDLDRGGRKRTSSENGHAAQKRPQKISKPPRSPATSLKQLPCVSLSSSMMEENQSVTHGNQQSINVDWNKVASMVSNATSQVFSTSISKVKPQQLDMIEDMLGGIQRARNFKRLSTAVRIQDCGNDKQKRLAEARSLVDKLLYEKAKLQINHVKLEKLQNRAQVCKDGIQECRYLKSKISDQKGVPLDSTTLITASDRQEGLALITEKMHALDMIKKKVERARSSLESFCNTKGDDFIKAAEQQLEMRNQCRIINQQARLWKLNDLVKRENKRDIILNYCSLLFQRIVLNISDMSGIFVSNSLNGTKIGQAFPNLNASVAFNFVFKAEGTQRVSDLRSLQKMTTETSLLLGNLIDVLKEIKMAKLELLNLTAAAFDMASQTCQLALSLCFMSFKSGKRISFTIDMTDLNRAVYPSELLINVREAQTTVAQPSLDEFMSSLRDLQNIMILRQKKIFYIIPSMRQETKKELATAKESAPSGGSLSPEQRNHAAASGRRIHLVPLFLSLSLSAAPPSDTSARGNAIFYHLTLPSPPARHLLDELLIALPVEGQGCASAAAAASLGLRRSRLWGTRQPALSLAAAATCHAVRIQRPDTRAAALLDDPRSPLAPKRRQRGGIDHLRIAVPATRAVRWKKSIEERLFEEQWKGEHTIQRNVIGKTTPPN</sequence>
<dbReference type="EnsemblPlants" id="OGLUM06G21690.1">
    <property type="protein sequence ID" value="OGLUM06G21690.1"/>
    <property type="gene ID" value="OGLUM06G21690"/>
</dbReference>
<keyword evidence="4" id="KW-1185">Reference proteome</keyword>
<feature type="region of interest" description="Disordered" evidence="1">
    <location>
        <begin position="894"/>
        <end position="916"/>
    </location>
</feature>
<feature type="domain" description="Knl1 C-terminal RWD" evidence="2">
    <location>
        <begin position="636"/>
        <end position="782"/>
    </location>
</feature>
<proteinExistence type="predicted"/>
<evidence type="ECO:0000313" key="3">
    <source>
        <dbReference type="EnsemblPlants" id="OGLUM06G21690.1"/>
    </source>
</evidence>
<feature type="region of interest" description="Disordered" evidence="1">
    <location>
        <begin position="42"/>
        <end position="147"/>
    </location>
</feature>
<dbReference type="STRING" id="40148.A0A0E0ABP8"/>
<feature type="compositionally biased region" description="Polar residues" evidence="1">
    <location>
        <begin position="128"/>
        <end position="139"/>
    </location>
</feature>
<dbReference type="PANTHER" id="PTHR35707">
    <property type="entry name" value="OS06G0608100 PROTEIN"/>
    <property type="match status" value="1"/>
</dbReference>
<feature type="region of interest" description="Disordered" evidence="1">
    <location>
        <begin position="1"/>
        <end position="22"/>
    </location>
</feature>
<dbReference type="Pfam" id="PF18210">
    <property type="entry name" value="Knl1_RWD_C"/>
    <property type="match status" value="1"/>
</dbReference>
<dbReference type="PANTHER" id="PTHR35707:SF1">
    <property type="entry name" value="SPC7 KINETOCHORE PROTEIN DOMAIN-CONTAINING PROTEIN"/>
    <property type="match status" value="1"/>
</dbReference>
<accession>A0A0E0ABP8</accession>